<dbReference type="PANTHER" id="PTHR32063:SF64">
    <property type="entry name" value="ACRB_ACRD_ACRF FAMILY PROTEIN"/>
    <property type="match status" value="1"/>
</dbReference>
<gene>
    <name evidence="2" type="ORF">KSS94_01055</name>
</gene>
<proteinExistence type="predicted"/>
<protein>
    <submittedName>
        <fullName evidence="2">Efflux RND transporter permease subunit</fullName>
    </submittedName>
</protein>
<feature type="transmembrane region" description="Helical" evidence="1">
    <location>
        <begin position="392"/>
        <end position="414"/>
    </location>
</feature>
<name>A0ABX8N717_9PSED</name>
<dbReference type="Pfam" id="PF00873">
    <property type="entry name" value="ACR_tran"/>
    <property type="match status" value="1"/>
</dbReference>
<keyword evidence="3" id="KW-1185">Reference proteome</keyword>
<organism evidence="2 3">
    <name type="scientific">Pseudomonas fakonensis</name>
    <dbReference type="NCBI Taxonomy" id="2842355"/>
    <lineage>
        <taxon>Bacteria</taxon>
        <taxon>Pseudomonadati</taxon>
        <taxon>Pseudomonadota</taxon>
        <taxon>Gammaproteobacteria</taxon>
        <taxon>Pseudomonadales</taxon>
        <taxon>Pseudomonadaceae</taxon>
        <taxon>Pseudomonas</taxon>
    </lineage>
</organism>
<evidence type="ECO:0000313" key="2">
    <source>
        <dbReference type="EMBL" id="QXH51767.1"/>
    </source>
</evidence>
<feature type="transmembrane region" description="Helical" evidence="1">
    <location>
        <begin position="335"/>
        <end position="355"/>
    </location>
</feature>
<feature type="transmembrane region" description="Helical" evidence="1">
    <location>
        <begin position="434"/>
        <end position="454"/>
    </location>
</feature>
<evidence type="ECO:0000313" key="3">
    <source>
        <dbReference type="Proteomes" id="UP001046350"/>
    </source>
</evidence>
<dbReference type="Proteomes" id="UP001046350">
    <property type="component" value="Chromosome"/>
</dbReference>
<dbReference type="InterPro" id="IPR001036">
    <property type="entry name" value="Acrflvin-R"/>
</dbReference>
<dbReference type="EMBL" id="CP077076">
    <property type="protein sequence ID" value="QXH51767.1"/>
    <property type="molecule type" value="Genomic_DNA"/>
</dbReference>
<feature type="transmembrane region" description="Helical" evidence="1">
    <location>
        <begin position="361"/>
        <end position="380"/>
    </location>
</feature>
<feature type="transmembrane region" description="Helical" evidence="1">
    <location>
        <begin position="983"/>
        <end position="1007"/>
    </location>
</feature>
<reference evidence="2" key="1">
    <citation type="journal article" date="2021" name="Microorganisms">
        <title>The Ever-Expanding Pseudomonas Genus: Description of 43 New Species and Partition of the Pseudomonas putida Group.</title>
        <authorList>
            <person name="Girard L."/>
            <person name="Lood C."/>
            <person name="Hofte M."/>
            <person name="Vandamme P."/>
            <person name="Rokni-Zadeh H."/>
            <person name="van Noort V."/>
            <person name="Lavigne R."/>
            <person name="De Mot R."/>
        </authorList>
    </citation>
    <scope>NUCLEOTIDE SEQUENCE</scope>
    <source>
        <strain evidence="2">COW40</strain>
    </source>
</reference>
<accession>A0ABX8N717</accession>
<dbReference type="PANTHER" id="PTHR32063">
    <property type="match status" value="1"/>
</dbReference>
<feature type="transmembrane region" description="Helical" evidence="1">
    <location>
        <begin position="882"/>
        <end position="901"/>
    </location>
</feature>
<feature type="transmembrane region" description="Helical" evidence="1">
    <location>
        <begin position="907"/>
        <end position="923"/>
    </location>
</feature>
<sequence>MKGSFNLSEWALRHQSFVWYLMAVSLLMGVFSYLNLGREEDPSFTIKTMVIQSRWPGATQEETLLQVTDRIEKKLEELDSLDYVKSYTRPGESTVYVYLRDTTKAKDIPEIWYQVRKKIQDISGQFPKGLQGPAFNDEFGDVYGSIYGFTADGLTLRQLRDYVEQVRAEVRDVPNIGKIELVGTQDEVLYLNFSTRKLASFGIDQSQVMQALQAQNAVTPAGVIEAGPERISVRTTGQFASEKDLASVNLRINDRFFRLADIADIERGYVDPPSPMFRYNGQTAIGLAIGMKAGGNMQVFGKLLRERMDKVTADLPVGVEVHTVSDQAVVVKQAVGGFTSALFEAVVIVLVVSFVSLGVRAGLVVACSIPLVLAMVFVFMEYTDITMQRISLGALIIALGLLVDDAMITVEVMVTRLEMGDTKEQAATFAYTSTAFPMLTGTLVTVAGFVPIGLNASSAGEYTFTLFAVIAVALIVSWIVAVFFAPVLGVHILDAKKLKAHEAEPGRVGRAFEHGLLWCLRHRWVTVIGTIVLFVLSVVGMRFVQNQFFPSSDRPEILVDLNLPQNASIEETRKVVDRFEATFKGDPDIVSWSTYIGQGAIRFYLPLDQQLQNPYYAQFVIVSKGLEVRGELMARLKERLRTDFVGIGTNIQSLEMGPPVGRPIQYRVSGKDIDQVRAHAIELATLLDSNPHIGEMIYDWNEPGKVLRVEIAQDKARQLGLSSEDVANVMNSIVSGVPITQVNDNIYLINVVARAEDSERGSPDTLQNLQIVSPNGTSIPLLAFATVRYELEQPLVWRRDRKPTITIKASVNGEIQPTDLVAQLKPSIDQFASKLPAGYEVATGGTVEESAKAQGPIRQVVPLMLFLMATFLMIQLHSVQKLFLVVSVAPLGLIGVVLALVPTGTPMGFVAILGILALIGIIIRNSVILVTQIDEFEAQGFAPWDAVVEATNHRRRPILLTAAAASLGMIPIAREVFWGPMAYAMIGGIISATLLTLLFLPALYVAWYKIKEPENKTQPQH</sequence>
<keyword evidence="1" id="KW-0472">Membrane</keyword>
<feature type="transmembrane region" description="Helical" evidence="1">
    <location>
        <begin position="466"/>
        <end position="488"/>
    </location>
</feature>
<feature type="transmembrane region" description="Helical" evidence="1">
    <location>
        <begin position="17"/>
        <end position="36"/>
    </location>
</feature>
<keyword evidence="1" id="KW-1133">Transmembrane helix</keyword>
<feature type="transmembrane region" description="Helical" evidence="1">
    <location>
        <begin position="524"/>
        <end position="544"/>
    </location>
</feature>
<evidence type="ECO:0000256" key="1">
    <source>
        <dbReference type="SAM" id="Phobius"/>
    </source>
</evidence>
<dbReference type="RefSeq" id="WP_217841269.1">
    <property type="nucleotide sequence ID" value="NZ_CP077076.1"/>
</dbReference>
<keyword evidence="1" id="KW-0812">Transmembrane</keyword>